<evidence type="ECO:0000256" key="1">
    <source>
        <dbReference type="SAM" id="Coils"/>
    </source>
</evidence>
<reference evidence="3" key="1">
    <citation type="submission" date="2016-03" db="EMBL/GenBank/DDBJ databases">
        <authorList>
            <person name="Guldener U."/>
        </authorList>
    </citation>
    <scope>NUCLEOTIDE SEQUENCE [LARGE SCALE GENOMIC DNA]</scope>
    <source>
        <strain evidence="3">04CH-RAC-A.6.1</strain>
    </source>
</reference>
<dbReference type="AlphaFoldDB" id="A0A1E1KGI1"/>
<feature type="coiled-coil region" evidence="1">
    <location>
        <begin position="412"/>
        <end position="573"/>
    </location>
</feature>
<evidence type="ECO:0000313" key="3">
    <source>
        <dbReference type="Proteomes" id="UP000178912"/>
    </source>
</evidence>
<keyword evidence="3" id="KW-1185">Reference proteome</keyword>
<feature type="coiled-coil region" evidence="1">
    <location>
        <begin position="326"/>
        <end position="363"/>
    </location>
</feature>
<accession>A0A1E1KGI1</accession>
<proteinExistence type="predicted"/>
<dbReference type="Proteomes" id="UP000178912">
    <property type="component" value="Unassembled WGS sequence"/>
</dbReference>
<organism evidence="2 3">
    <name type="scientific">Rhynchosporium agropyri</name>
    <dbReference type="NCBI Taxonomy" id="914238"/>
    <lineage>
        <taxon>Eukaryota</taxon>
        <taxon>Fungi</taxon>
        <taxon>Dikarya</taxon>
        <taxon>Ascomycota</taxon>
        <taxon>Pezizomycotina</taxon>
        <taxon>Leotiomycetes</taxon>
        <taxon>Helotiales</taxon>
        <taxon>Ploettnerulaceae</taxon>
        <taxon>Rhynchosporium</taxon>
    </lineage>
</organism>
<name>A0A1E1KGI1_9HELO</name>
<evidence type="ECO:0000313" key="2">
    <source>
        <dbReference type="EMBL" id="CZS97137.1"/>
    </source>
</evidence>
<sequence>MNPLTSVRRDAMAEETTAPIADTLSVACPPSADYTPINDTNTDEKYKIEDNMAKKEDSGDIMTAEEIKEKIQNEKNRRNKAKKNKKASRNKDAFRQLQALKDARLAGTGNEAVAQVSQSHSQATSIIAGELNARRQLHVTREQPPLQDAIIGATVLGKETAPVPTVAGSCIVLPSTIHHAEAKVRTLSIDPPSHLAIRSSSDAIDNYQETPSDIPMIFSGERSLIDFESYTDVGSLVVALEQHTYVHLPKSESDSEAEEGIAAQLDGHTNLGAQGCDGCADLIIKWKGARDVLDRMFEMFKANAQASHDEHMIDVRAARKDSLEYRDKHKETLKKSVAQEAELKNEKDKVQRLSELLKTSKDSSEIKILRNAFAERNKQLYACQNELAAEKIKNEEINNASDRTMNASSQTLIDLQKRIIEQGAELEKYETEKKFDKTKSDALMKIIETKNTNMTTLQKQFNEQNRNYATLKQQSDEKAQRLAKVHEELKLEKNEKEALIEHHKSAAERTTKEFSKLQEKVNEKSQALKDASIRLKDEEAARTVFRDAKIQQVAKLQHRIDEQNQASENVKAKFENEKTARTILIKQTTIDKLVESADSKKLNRSLQALAIGIFFMNLAAFFAGQYINTSQAIAPISNFDTFYKNITKIDESSKWNAPTVAELILLTHTTTEGSPREF</sequence>
<gene>
    <name evidence="2" type="ORF">RAG0_06276</name>
</gene>
<keyword evidence="1" id="KW-0175">Coiled coil</keyword>
<protein>
    <submittedName>
        <fullName evidence="2">Uncharacterized protein</fullName>
    </submittedName>
</protein>
<dbReference type="EMBL" id="FJUX01000030">
    <property type="protein sequence ID" value="CZS97137.1"/>
    <property type="molecule type" value="Genomic_DNA"/>
</dbReference>
<feature type="coiled-coil region" evidence="1">
    <location>
        <begin position="64"/>
        <end position="91"/>
    </location>
</feature>